<dbReference type="InterPro" id="IPR001633">
    <property type="entry name" value="EAL_dom"/>
</dbReference>
<evidence type="ECO:0000256" key="2">
    <source>
        <dbReference type="SAM" id="MobiDB-lite"/>
    </source>
</evidence>
<dbReference type="PANTHER" id="PTHR44757:SF2">
    <property type="entry name" value="BIOFILM ARCHITECTURE MAINTENANCE PROTEIN MBAA"/>
    <property type="match status" value="1"/>
</dbReference>
<evidence type="ECO:0000256" key="1">
    <source>
        <dbReference type="PROSITE-ProRule" id="PRU00169"/>
    </source>
</evidence>
<dbReference type="InterPro" id="IPR000700">
    <property type="entry name" value="PAS-assoc_C"/>
</dbReference>
<dbReference type="PANTHER" id="PTHR44757">
    <property type="entry name" value="DIGUANYLATE CYCLASE DGCP"/>
    <property type="match status" value="1"/>
</dbReference>
<evidence type="ECO:0000313" key="8">
    <source>
        <dbReference type="EMBL" id="QWT49576.1"/>
    </source>
</evidence>
<dbReference type="SMART" id="SM00086">
    <property type="entry name" value="PAC"/>
    <property type="match status" value="1"/>
</dbReference>
<dbReference type="InterPro" id="IPR001610">
    <property type="entry name" value="PAC"/>
</dbReference>
<dbReference type="SMART" id="SM00091">
    <property type="entry name" value="PAS"/>
    <property type="match status" value="1"/>
</dbReference>
<reference evidence="8" key="1">
    <citation type="submission" date="2020-11" db="EMBL/GenBank/DDBJ databases">
        <title>Azospira inquinata sp. nov.</title>
        <authorList>
            <person name="Moe W.M."/>
            <person name="Mikes M.C."/>
        </authorList>
    </citation>
    <scope>NUCLEOTIDE SEQUENCE</scope>
    <source>
        <strain evidence="8">Azo-3</strain>
    </source>
</reference>
<dbReference type="SMART" id="SM00052">
    <property type="entry name" value="EAL"/>
    <property type="match status" value="1"/>
</dbReference>
<evidence type="ECO:0000313" key="9">
    <source>
        <dbReference type="Proteomes" id="UP000683428"/>
    </source>
</evidence>
<feature type="domain" description="GGDEF" evidence="7">
    <location>
        <begin position="319"/>
        <end position="452"/>
    </location>
</feature>
<dbReference type="CDD" id="cd01948">
    <property type="entry name" value="EAL"/>
    <property type="match status" value="1"/>
</dbReference>
<accession>A0A975XV84</accession>
<evidence type="ECO:0000259" key="3">
    <source>
        <dbReference type="PROSITE" id="PS50110"/>
    </source>
</evidence>
<proteinExistence type="predicted"/>
<evidence type="ECO:0000259" key="5">
    <source>
        <dbReference type="PROSITE" id="PS50113"/>
    </source>
</evidence>
<dbReference type="GO" id="GO:0003824">
    <property type="term" value="F:catalytic activity"/>
    <property type="evidence" value="ECO:0007669"/>
    <property type="project" value="UniProtKB-ARBA"/>
</dbReference>
<dbReference type="EMBL" id="CP064782">
    <property type="protein sequence ID" value="QWT49576.1"/>
    <property type="molecule type" value="Genomic_DNA"/>
</dbReference>
<dbReference type="InterPro" id="IPR001789">
    <property type="entry name" value="Sig_transdc_resp-reg_receiver"/>
</dbReference>
<dbReference type="CDD" id="cd17536">
    <property type="entry name" value="REC_YesN-like"/>
    <property type="match status" value="1"/>
</dbReference>
<keyword evidence="9" id="KW-1185">Reference proteome</keyword>
<dbReference type="SMART" id="SM00267">
    <property type="entry name" value="GGDEF"/>
    <property type="match status" value="1"/>
</dbReference>
<dbReference type="SMART" id="SM00448">
    <property type="entry name" value="REC"/>
    <property type="match status" value="1"/>
</dbReference>
<evidence type="ECO:0000259" key="4">
    <source>
        <dbReference type="PROSITE" id="PS50112"/>
    </source>
</evidence>
<organism evidence="8 9">
    <name type="scientific">Azospira inquinata</name>
    <dbReference type="NCBI Taxonomy" id="2785627"/>
    <lineage>
        <taxon>Bacteria</taxon>
        <taxon>Pseudomonadati</taxon>
        <taxon>Pseudomonadota</taxon>
        <taxon>Betaproteobacteria</taxon>
        <taxon>Rhodocyclales</taxon>
        <taxon>Rhodocyclaceae</taxon>
        <taxon>Azospira</taxon>
    </lineage>
</organism>
<dbReference type="InterPro" id="IPR052155">
    <property type="entry name" value="Biofilm_reg_signaling"/>
</dbReference>
<dbReference type="PROSITE" id="PS50110">
    <property type="entry name" value="RESPONSE_REGULATORY"/>
    <property type="match status" value="1"/>
</dbReference>
<dbReference type="PROSITE" id="PS50883">
    <property type="entry name" value="EAL"/>
    <property type="match status" value="1"/>
</dbReference>
<evidence type="ECO:0000259" key="6">
    <source>
        <dbReference type="PROSITE" id="PS50883"/>
    </source>
</evidence>
<dbReference type="KEGG" id="aiq:Azoinq_02895"/>
<sequence length="718" mass="79388">MSHWPASSSLPGLSPAPETAASGGVGAAVPAAEDLLGGLRVLLVEDEPVTRYAIAAIVAPRVAQLWQAGDGDEAWELFRQHRPDVVLTDLQMPGRDGLSLTREVKALDPHVPVIIATSFGDSERLLQAIEAGVDRYVLKPIQARAVLEVLQAVAVQARVRLEHRLAASVFRNASEAILITDGENRIVDANPAFTRITGYSRDEVLGANPRLLRSGNQSPEFYREMWAALNADGHWRGEIWNRRKNGELYPEWLSIDRVSGDDGKVINYIAMWSDISERKEAEARINYLAHYDVLTDLPNRVLFADRFQQALVHARRTDQNVALLFLDLDRFKRVNDSLGHRAGDQLLQTIAARLKECVREDDTVSRRGGDEFVILLSGLSRPQQAGAVASKILSALARPVLCEGQEIAVSASIGIACYPQDGQDGESLVVNADLAMYRAKQLGRDNYQYFSADLETGTENRLQLEVDMRHGLERGEFELFYLPQLDNVTGHVHGIESLIRWHHPRLGLLLPGDFLPLAEDTGLIQPLTHWILGTAVRQLVTWRNEGLTLLRLAVNLSQNQLRLPHFVDDFAQLLQREGLEGRWFVFEFPEAVLMQNSDSNLELLAALKALGVGITLDDFGSGYSNLNLLQKLPVDTVKIDRSLVARLGRDQAEGRIVDALISLAGALQLKVVAEGVETADQAGFFKGRACAEIQGHFYTRPINATAMEAFLHRPGKAA</sequence>
<dbReference type="CDD" id="cd00130">
    <property type="entry name" value="PAS"/>
    <property type="match status" value="1"/>
</dbReference>
<dbReference type="PROSITE" id="PS50112">
    <property type="entry name" value="PAS"/>
    <property type="match status" value="1"/>
</dbReference>
<name>A0A975XV84_9RHOO</name>
<dbReference type="Pfam" id="PF00072">
    <property type="entry name" value="Response_reg"/>
    <property type="match status" value="1"/>
</dbReference>
<feature type="region of interest" description="Disordered" evidence="2">
    <location>
        <begin position="1"/>
        <end position="25"/>
    </location>
</feature>
<gene>
    <name evidence="8" type="ORF">Azoinq_02895</name>
</gene>
<dbReference type="RefSeq" id="WP_216126516.1">
    <property type="nucleotide sequence ID" value="NZ_CP064782.1"/>
</dbReference>
<dbReference type="AlphaFoldDB" id="A0A975XV84"/>
<dbReference type="NCBIfam" id="TIGR00254">
    <property type="entry name" value="GGDEF"/>
    <property type="match status" value="1"/>
</dbReference>
<feature type="domain" description="Response regulatory" evidence="3">
    <location>
        <begin position="40"/>
        <end position="154"/>
    </location>
</feature>
<dbReference type="NCBIfam" id="TIGR00229">
    <property type="entry name" value="sensory_box"/>
    <property type="match status" value="1"/>
</dbReference>
<feature type="domain" description="PAC" evidence="5">
    <location>
        <begin position="235"/>
        <end position="287"/>
    </location>
</feature>
<feature type="domain" description="PAS" evidence="4">
    <location>
        <begin position="162"/>
        <end position="206"/>
    </location>
</feature>
<dbReference type="PROSITE" id="PS50887">
    <property type="entry name" value="GGDEF"/>
    <property type="match status" value="1"/>
</dbReference>
<feature type="modified residue" description="4-aspartylphosphate" evidence="1">
    <location>
        <position position="89"/>
    </location>
</feature>
<dbReference type="FunFam" id="3.30.70.270:FF:000001">
    <property type="entry name" value="Diguanylate cyclase domain protein"/>
    <property type="match status" value="1"/>
</dbReference>
<dbReference type="Pfam" id="PF00990">
    <property type="entry name" value="GGDEF"/>
    <property type="match status" value="1"/>
</dbReference>
<feature type="domain" description="EAL" evidence="6">
    <location>
        <begin position="461"/>
        <end position="715"/>
    </location>
</feature>
<evidence type="ECO:0000259" key="7">
    <source>
        <dbReference type="PROSITE" id="PS50887"/>
    </source>
</evidence>
<dbReference type="PROSITE" id="PS50113">
    <property type="entry name" value="PAC"/>
    <property type="match status" value="1"/>
</dbReference>
<dbReference type="Pfam" id="PF00563">
    <property type="entry name" value="EAL"/>
    <property type="match status" value="1"/>
</dbReference>
<dbReference type="CDD" id="cd01949">
    <property type="entry name" value="GGDEF"/>
    <property type="match status" value="1"/>
</dbReference>
<protein>
    <submittedName>
        <fullName evidence="8">EAL domain-containing protein</fullName>
    </submittedName>
</protein>
<dbReference type="InterPro" id="IPR000160">
    <property type="entry name" value="GGDEF_dom"/>
</dbReference>
<dbReference type="Proteomes" id="UP000683428">
    <property type="component" value="Chromosome"/>
</dbReference>
<dbReference type="InterPro" id="IPR000014">
    <property type="entry name" value="PAS"/>
</dbReference>
<keyword evidence="1" id="KW-0597">Phosphoprotein</keyword>
<dbReference type="Pfam" id="PF13426">
    <property type="entry name" value="PAS_9"/>
    <property type="match status" value="1"/>
</dbReference>
<dbReference type="GO" id="GO:0000160">
    <property type="term" value="P:phosphorelay signal transduction system"/>
    <property type="evidence" value="ECO:0007669"/>
    <property type="project" value="InterPro"/>
</dbReference>